<dbReference type="AlphaFoldDB" id="A0A1M5IKA0"/>
<dbReference type="EMBL" id="LT670817">
    <property type="protein sequence ID" value="SHG28350.1"/>
    <property type="molecule type" value="Genomic_DNA"/>
</dbReference>
<dbReference type="RefSeq" id="WP_079600250.1">
    <property type="nucleotide sequence ID" value="NZ_LT670817.1"/>
</dbReference>
<name>A0A1M5IKA0_9BRAD</name>
<protein>
    <submittedName>
        <fullName evidence="2">Uncharacterized protein</fullName>
    </submittedName>
</protein>
<accession>A0A1M5IKA0</accession>
<evidence type="ECO:0000313" key="3">
    <source>
        <dbReference type="Proteomes" id="UP000189796"/>
    </source>
</evidence>
<reference evidence="2 3" key="1">
    <citation type="submission" date="2016-11" db="EMBL/GenBank/DDBJ databases">
        <authorList>
            <person name="Jaros S."/>
            <person name="Januszkiewicz K."/>
            <person name="Wedrychowicz H."/>
        </authorList>
    </citation>
    <scope>NUCLEOTIDE SEQUENCE [LARGE SCALE GENOMIC DNA]</scope>
    <source>
        <strain evidence="2 3">GAS138</strain>
    </source>
</reference>
<dbReference type="Proteomes" id="UP000189796">
    <property type="component" value="Chromosome I"/>
</dbReference>
<evidence type="ECO:0000313" key="2">
    <source>
        <dbReference type="EMBL" id="SHG28350.1"/>
    </source>
</evidence>
<feature type="compositionally biased region" description="Polar residues" evidence="1">
    <location>
        <begin position="1"/>
        <end position="14"/>
    </location>
</feature>
<organism evidence="2 3">
    <name type="scientific">Bradyrhizobium erythrophlei</name>
    <dbReference type="NCBI Taxonomy" id="1437360"/>
    <lineage>
        <taxon>Bacteria</taxon>
        <taxon>Pseudomonadati</taxon>
        <taxon>Pseudomonadota</taxon>
        <taxon>Alphaproteobacteria</taxon>
        <taxon>Hyphomicrobiales</taxon>
        <taxon>Nitrobacteraceae</taxon>
        <taxon>Bradyrhizobium</taxon>
    </lineage>
</organism>
<feature type="region of interest" description="Disordered" evidence="1">
    <location>
        <begin position="1"/>
        <end position="70"/>
    </location>
</feature>
<evidence type="ECO:0000256" key="1">
    <source>
        <dbReference type="SAM" id="MobiDB-lite"/>
    </source>
</evidence>
<dbReference type="OrthoDB" id="8251097at2"/>
<gene>
    <name evidence="2" type="ORF">SAMN05443248_1004</name>
</gene>
<sequence>MAQKSPGTDGTQQVPGRPHDSGSAANETVDGLDATAESLRRAAEDTPSGAAPDNIENTPVFDRAGRAPKI</sequence>
<proteinExistence type="predicted"/>